<dbReference type="EMBL" id="KZ084094">
    <property type="protein sequence ID" value="OSD04974.1"/>
    <property type="molecule type" value="Genomic_DNA"/>
</dbReference>
<dbReference type="Proteomes" id="UP000193067">
    <property type="component" value="Unassembled WGS sequence"/>
</dbReference>
<evidence type="ECO:0000313" key="2">
    <source>
        <dbReference type="Proteomes" id="UP000193067"/>
    </source>
</evidence>
<organism evidence="1 2">
    <name type="scientific">Trametes coccinea (strain BRFM310)</name>
    <name type="common">Pycnoporus coccineus</name>
    <dbReference type="NCBI Taxonomy" id="1353009"/>
    <lineage>
        <taxon>Eukaryota</taxon>
        <taxon>Fungi</taxon>
        <taxon>Dikarya</taxon>
        <taxon>Basidiomycota</taxon>
        <taxon>Agaricomycotina</taxon>
        <taxon>Agaricomycetes</taxon>
        <taxon>Polyporales</taxon>
        <taxon>Polyporaceae</taxon>
        <taxon>Trametes</taxon>
    </lineage>
</organism>
<gene>
    <name evidence="1" type="ORF">PYCCODRAFT_1270507</name>
</gene>
<accession>A0A1Y2IWI7</accession>
<evidence type="ECO:0000313" key="1">
    <source>
        <dbReference type="EMBL" id="OSD04974.1"/>
    </source>
</evidence>
<sequence>MNCGLELPLRCLRSSVHGGLGALFFFSSPQIRAWSCFLPERRRTHTVSSANVVLYLALALSTLAWRVAASSRHHGREIERLNVAHAEVAFDRRLRSEPSRAIHNL</sequence>
<proteinExistence type="predicted"/>
<keyword evidence="2" id="KW-1185">Reference proteome</keyword>
<name>A0A1Y2IWI7_TRAC3</name>
<dbReference type="AlphaFoldDB" id="A0A1Y2IWI7"/>
<protein>
    <submittedName>
        <fullName evidence="1">Uncharacterized protein</fullName>
    </submittedName>
</protein>
<reference evidence="1 2" key="1">
    <citation type="journal article" date="2015" name="Biotechnol. Biofuels">
        <title>Enhanced degradation of softwood versus hardwood by the white-rot fungus Pycnoporus coccineus.</title>
        <authorList>
            <person name="Couturier M."/>
            <person name="Navarro D."/>
            <person name="Chevret D."/>
            <person name="Henrissat B."/>
            <person name="Piumi F."/>
            <person name="Ruiz-Duenas F.J."/>
            <person name="Martinez A.T."/>
            <person name="Grigoriev I.V."/>
            <person name="Riley R."/>
            <person name="Lipzen A."/>
            <person name="Berrin J.G."/>
            <person name="Master E.R."/>
            <person name="Rosso M.N."/>
        </authorList>
    </citation>
    <scope>NUCLEOTIDE SEQUENCE [LARGE SCALE GENOMIC DNA]</scope>
    <source>
        <strain evidence="1 2">BRFM310</strain>
    </source>
</reference>